<gene>
    <name evidence="2" type="primary">rimI</name>
    <name evidence="2" type="ORF">FE785_08095</name>
</gene>
<dbReference type="InterPro" id="IPR000182">
    <property type="entry name" value="GNAT_dom"/>
</dbReference>
<protein>
    <submittedName>
        <fullName evidence="2">Ribosomal-protein-alanine N-acetyltransferase</fullName>
    </submittedName>
</protein>
<evidence type="ECO:0000313" key="3">
    <source>
        <dbReference type="Proteomes" id="UP000304864"/>
    </source>
</evidence>
<evidence type="ECO:0000313" key="2">
    <source>
        <dbReference type="EMBL" id="QCU90597.1"/>
    </source>
</evidence>
<sequence>MAEAVEHSDVFQYMRTMEDRDLRHVAAIEQQAYDYPWTEAGFERCLEQGINFVFCDLDEQIIGYCCILTVLDEAHLLNLCVSPRVQGKGIGRQALVKILERLQSRYSVVLLEVRESNHKARKLYQSLGFVEDGMRKNYYRCKLWDESEQQISEDREDAVLMSYRWTESY</sequence>
<evidence type="ECO:0000259" key="1">
    <source>
        <dbReference type="PROSITE" id="PS51186"/>
    </source>
</evidence>
<dbReference type="RefSeq" id="WP_138565271.1">
    <property type="nucleotide sequence ID" value="NZ_CP040602.1"/>
</dbReference>
<dbReference type="PANTHER" id="PTHR43617">
    <property type="entry name" value="L-AMINO ACID N-ACETYLTRANSFERASE"/>
    <property type="match status" value="1"/>
</dbReference>
<dbReference type="AlphaFoldDB" id="A0A4P9K8G3"/>
<dbReference type="NCBIfam" id="TIGR01575">
    <property type="entry name" value="rimI"/>
    <property type="match status" value="1"/>
</dbReference>
<organism evidence="2 3">
    <name type="scientific">Thiomicrorhabdus sediminis</name>
    <dbReference type="NCBI Taxonomy" id="2580412"/>
    <lineage>
        <taxon>Bacteria</taxon>
        <taxon>Pseudomonadati</taxon>
        <taxon>Pseudomonadota</taxon>
        <taxon>Gammaproteobacteria</taxon>
        <taxon>Thiotrichales</taxon>
        <taxon>Piscirickettsiaceae</taxon>
        <taxon>Thiomicrorhabdus</taxon>
    </lineage>
</organism>
<dbReference type="OrthoDB" id="9796919at2"/>
<dbReference type="Gene3D" id="3.40.630.30">
    <property type="match status" value="1"/>
</dbReference>
<feature type="domain" description="N-acetyltransferase" evidence="1">
    <location>
        <begin position="12"/>
        <end position="166"/>
    </location>
</feature>
<dbReference type="InterPro" id="IPR006464">
    <property type="entry name" value="AcTrfase_RimI/Ard1"/>
</dbReference>
<dbReference type="InterPro" id="IPR050276">
    <property type="entry name" value="MshD_Acetyltransferase"/>
</dbReference>
<dbReference type="SUPFAM" id="SSF55729">
    <property type="entry name" value="Acyl-CoA N-acyltransferases (Nat)"/>
    <property type="match status" value="1"/>
</dbReference>
<dbReference type="CDD" id="cd04301">
    <property type="entry name" value="NAT_SF"/>
    <property type="match status" value="1"/>
</dbReference>
<dbReference type="InterPro" id="IPR016181">
    <property type="entry name" value="Acyl_CoA_acyltransferase"/>
</dbReference>
<keyword evidence="2" id="KW-0808">Transferase</keyword>
<dbReference type="GO" id="GO:0008999">
    <property type="term" value="F:protein-N-terminal-alanine acetyltransferase activity"/>
    <property type="evidence" value="ECO:0007669"/>
    <property type="project" value="TreeGrafter"/>
</dbReference>
<dbReference type="Pfam" id="PF00583">
    <property type="entry name" value="Acetyltransf_1"/>
    <property type="match status" value="1"/>
</dbReference>
<dbReference type="PROSITE" id="PS51186">
    <property type="entry name" value="GNAT"/>
    <property type="match status" value="1"/>
</dbReference>
<dbReference type="KEGG" id="thig:FE785_08095"/>
<dbReference type="EMBL" id="CP040602">
    <property type="protein sequence ID" value="QCU90597.1"/>
    <property type="molecule type" value="Genomic_DNA"/>
</dbReference>
<name>A0A4P9K8G3_9GAMM</name>
<dbReference type="Proteomes" id="UP000304864">
    <property type="component" value="Chromosome"/>
</dbReference>
<keyword evidence="3" id="KW-1185">Reference proteome</keyword>
<reference evidence="2 3" key="1">
    <citation type="submission" date="2019-05" db="EMBL/GenBank/DDBJ databases">
        <title>Thiomicrorhabdus sediminis sp. nov, a novel sulfur-oxidizing bacterium isolated from coastal sediment.</title>
        <authorList>
            <person name="Liu X."/>
        </authorList>
    </citation>
    <scope>NUCLEOTIDE SEQUENCE [LARGE SCALE GENOMIC DNA]</scope>
    <source>
        <strain evidence="2 3">G1</strain>
    </source>
</reference>
<accession>A0A4P9K8G3</accession>
<dbReference type="PANTHER" id="PTHR43617:SF20">
    <property type="entry name" value="N-ALPHA-ACETYLTRANSFERASE RIMI"/>
    <property type="match status" value="1"/>
</dbReference>
<proteinExistence type="predicted"/>